<dbReference type="GO" id="GO:0005886">
    <property type="term" value="C:plasma membrane"/>
    <property type="evidence" value="ECO:0007669"/>
    <property type="project" value="UniProtKB-SubCell"/>
</dbReference>
<accession>A0A2M8KIS4</accession>
<proteinExistence type="inferred from homology"/>
<gene>
    <name evidence="2" type="ORF">COU85_01680</name>
</gene>
<evidence type="ECO:0000313" key="2">
    <source>
        <dbReference type="EMBL" id="PJE59813.1"/>
    </source>
</evidence>
<reference evidence="3" key="1">
    <citation type="submission" date="2017-09" db="EMBL/GenBank/DDBJ databases">
        <title>Depth-based differentiation of microbial function through sediment-hosted aquifers and enrichment of novel symbionts in the deep terrestrial subsurface.</title>
        <authorList>
            <person name="Probst A.J."/>
            <person name="Ladd B."/>
            <person name="Jarett J.K."/>
            <person name="Geller-Mcgrath D.E."/>
            <person name="Sieber C.M.K."/>
            <person name="Emerson J.B."/>
            <person name="Anantharaman K."/>
            <person name="Thomas B.C."/>
            <person name="Malmstrom R."/>
            <person name="Stieglmeier M."/>
            <person name="Klingl A."/>
            <person name="Woyke T."/>
            <person name="Ryan C.M."/>
            <person name="Banfield J.F."/>
        </authorList>
    </citation>
    <scope>NUCLEOTIDE SEQUENCE [LARGE SCALE GENOMIC DNA]</scope>
</reference>
<comment type="function">
    <text evidence="1">Could be involved in insertion of integral membrane proteins into the membrane.</text>
</comment>
<dbReference type="AlphaFoldDB" id="A0A2M8KIS4"/>
<dbReference type="Pfam" id="PF01809">
    <property type="entry name" value="YidD"/>
    <property type="match status" value="1"/>
</dbReference>
<dbReference type="Proteomes" id="UP000231086">
    <property type="component" value="Unassembled WGS sequence"/>
</dbReference>
<comment type="similarity">
    <text evidence="1">Belongs to the UPF0161 family.</text>
</comment>
<dbReference type="HAMAP" id="MF_00386">
    <property type="entry name" value="UPF0161_YidD"/>
    <property type="match status" value="1"/>
</dbReference>
<dbReference type="InterPro" id="IPR002696">
    <property type="entry name" value="Membr_insert_effic_factor_YidD"/>
</dbReference>
<evidence type="ECO:0000313" key="3">
    <source>
        <dbReference type="Proteomes" id="UP000231086"/>
    </source>
</evidence>
<dbReference type="NCBIfam" id="TIGR00278">
    <property type="entry name" value="membrane protein insertion efficiency factor YidD"/>
    <property type="match status" value="1"/>
</dbReference>
<sequence>MLKKIFILAISVYQKTISPDQGFFIRRATCRFQPTCSEYCRQALMTLPWPQALFFSAKRIWRCRPWGGAGYDPVPARIKK</sequence>
<keyword evidence="1" id="KW-1003">Cell membrane</keyword>
<name>A0A2M8KIS4_9BACT</name>
<keyword evidence="1" id="KW-0472">Membrane</keyword>
<organism evidence="2 3">
    <name type="scientific">Candidatus Portnoybacteria bacterium CG10_big_fil_rev_8_21_14_0_10_44_7</name>
    <dbReference type="NCBI Taxonomy" id="1974816"/>
    <lineage>
        <taxon>Bacteria</taxon>
        <taxon>Candidatus Portnoyibacteriota</taxon>
    </lineage>
</organism>
<protein>
    <recommendedName>
        <fullName evidence="1">Putative membrane protein insertion efficiency factor</fullName>
    </recommendedName>
</protein>
<dbReference type="EMBL" id="PFEA01000031">
    <property type="protein sequence ID" value="PJE59813.1"/>
    <property type="molecule type" value="Genomic_DNA"/>
</dbReference>
<comment type="subcellular location">
    <subcellularLocation>
        <location evidence="1">Cell membrane</location>
        <topology evidence="1">Peripheral membrane protein</topology>
        <orientation evidence="1">Cytoplasmic side</orientation>
    </subcellularLocation>
</comment>
<dbReference type="PANTHER" id="PTHR33383">
    <property type="entry name" value="MEMBRANE PROTEIN INSERTION EFFICIENCY FACTOR-RELATED"/>
    <property type="match status" value="1"/>
</dbReference>
<dbReference type="PANTHER" id="PTHR33383:SF1">
    <property type="entry name" value="MEMBRANE PROTEIN INSERTION EFFICIENCY FACTOR-RELATED"/>
    <property type="match status" value="1"/>
</dbReference>
<comment type="caution">
    <text evidence="2">The sequence shown here is derived from an EMBL/GenBank/DDBJ whole genome shotgun (WGS) entry which is preliminary data.</text>
</comment>
<dbReference type="SMART" id="SM01234">
    <property type="entry name" value="Haemolytic"/>
    <property type="match status" value="1"/>
</dbReference>
<evidence type="ECO:0000256" key="1">
    <source>
        <dbReference type="HAMAP-Rule" id="MF_00386"/>
    </source>
</evidence>